<gene>
    <name evidence="4" type="ORF">GC093_09705</name>
</gene>
<organism evidence="4 5">
    <name type="scientific">Paenibacillus foliorum</name>
    <dbReference type="NCBI Taxonomy" id="2654974"/>
    <lineage>
        <taxon>Bacteria</taxon>
        <taxon>Bacillati</taxon>
        <taxon>Bacillota</taxon>
        <taxon>Bacilli</taxon>
        <taxon>Bacillales</taxon>
        <taxon>Paenibacillaceae</taxon>
        <taxon>Paenibacillus</taxon>
    </lineage>
</organism>
<comment type="caution">
    <text evidence="4">The sequence shown here is derived from an EMBL/GenBank/DDBJ whole genome shotgun (WGS) entry which is preliminary data.</text>
</comment>
<keyword evidence="5" id="KW-1185">Reference proteome</keyword>
<dbReference type="PANTHER" id="PTHR43479">
    <property type="entry name" value="ACREF/ENVCD OPERON REPRESSOR-RELATED"/>
    <property type="match status" value="1"/>
</dbReference>
<dbReference type="SUPFAM" id="SSF46689">
    <property type="entry name" value="Homeodomain-like"/>
    <property type="match status" value="1"/>
</dbReference>
<dbReference type="EMBL" id="WHOD01000048">
    <property type="protein sequence ID" value="NOU93491.1"/>
    <property type="molecule type" value="Genomic_DNA"/>
</dbReference>
<dbReference type="InterPro" id="IPR001647">
    <property type="entry name" value="HTH_TetR"/>
</dbReference>
<dbReference type="AlphaFoldDB" id="A0A972GMG1"/>
<feature type="domain" description="HTH tetR-type" evidence="3">
    <location>
        <begin position="10"/>
        <end position="70"/>
    </location>
</feature>
<evidence type="ECO:0000313" key="4">
    <source>
        <dbReference type="EMBL" id="NOU93491.1"/>
    </source>
</evidence>
<dbReference type="PROSITE" id="PS50977">
    <property type="entry name" value="HTH_TETR_2"/>
    <property type="match status" value="1"/>
</dbReference>
<proteinExistence type="predicted"/>
<feature type="DNA-binding region" description="H-T-H motif" evidence="2">
    <location>
        <begin position="33"/>
        <end position="52"/>
    </location>
</feature>
<dbReference type="Proteomes" id="UP000641588">
    <property type="component" value="Unassembled WGS sequence"/>
</dbReference>
<protein>
    <submittedName>
        <fullName evidence="4">TetR family transcriptional regulator</fullName>
    </submittedName>
</protein>
<evidence type="ECO:0000256" key="2">
    <source>
        <dbReference type="PROSITE-ProRule" id="PRU00335"/>
    </source>
</evidence>
<evidence type="ECO:0000313" key="5">
    <source>
        <dbReference type="Proteomes" id="UP000641588"/>
    </source>
</evidence>
<reference evidence="4" key="1">
    <citation type="submission" date="2019-10" db="EMBL/GenBank/DDBJ databases">
        <title>Description of Paenibacillus glebae sp. nov.</title>
        <authorList>
            <person name="Carlier A."/>
            <person name="Qi S."/>
        </authorList>
    </citation>
    <scope>NUCLEOTIDE SEQUENCE</scope>
    <source>
        <strain evidence="4">LMG 31456</strain>
    </source>
</reference>
<dbReference type="PANTHER" id="PTHR43479:SF7">
    <property type="entry name" value="TETR-FAMILY TRANSCRIPTIONAL REGULATOR"/>
    <property type="match status" value="1"/>
</dbReference>
<sequence length="192" mass="22386">MVNLQDPRVLRTRQLIREAFNELLRSKGFDAIAIKDIAQKATINRATFYAHYEDKYALLDETIEQAFLGMIPEEVMHAREFTGEICGQLILLTHRYIVDFYRICRMDSKSIAKIVDEKIKKMLEQTIESIFLKEVNHQMAVQHHTRILSAMTGSAIYGAAYSWFRDGENDRIELLVDIVRPYVMNGLDLYHK</sequence>
<dbReference type="GO" id="GO:0003677">
    <property type="term" value="F:DNA binding"/>
    <property type="evidence" value="ECO:0007669"/>
    <property type="project" value="UniProtKB-UniRule"/>
</dbReference>
<dbReference type="PRINTS" id="PR00455">
    <property type="entry name" value="HTHTETR"/>
</dbReference>
<dbReference type="Gene3D" id="1.10.357.10">
    <property type="entry name" value="Tetracycline Repressor, domain 2"/>
    <property type="match status" value="1"/>
</dbReference>
<evidence type="ECO:0000256" key="1">
    <source>
        <dbReference type="ARBA" id="ARBA00023125"/>
    </source>
</evidence>
<dbReference type="InterPro" id="IPR050624">
    <property type="entry name" value="HTH-type_Tx_Regulator"/>
</dbReference>
<accession>A0A972GMG1</accession>
<name>A0A972GMG1_9BACL</name>
<dbReference type="InterPro" id="IPR009057">
    <property type="entry name" value="Homeodomain-like_sf"/>
</dbReference>
<dbReference type="Pfam" id="PF00440">
    <property type="entry name" value="TetR_N"/>
    <property type="match status" value="1"/>
</dbReference>
<keyword evidence="1 2" id="KW-0238">DNA-binding</keyword>
<evidence type="ECO:0000259" key="3">
    <source>
        <dbReference type="PROSITE" id="PS50977"/>
    </source>
</evidence>